<dbReference type="PANTHER" id="PTHR30408">
    <property type="entry name" value="TYPE-1 RESTRICTION ENZYME ECOKI SPECIFICITY PROTEIN"/>
    <property type="match status" value="1"/>
</dbReference>
<dbReference type="PANTHER" id="PTHR30408:SF12">
    <property type="entry name" value="TYPE I RESTRICTION ENZYME MJAVIII SPECIFICITY SUBUNIT"/>
    <property type="match status" value="1"/>
</dbReference>
<dbReference type="Pfam" id="PF01420">
    <property type="entry name" value="Methylase_S"/>
    <property type="match status" value="1"/>
</dbReference>
<keyword evidence="5" id="KW-0378">Hydrolase</keyword>
<dbReference type="GO" id="GO:0004519">
    <property type="term" value="F:endonuclease activity"/>
    <property type="evidence" value="ECO:0007669"/>
    <property type="project" value="UniProtKB-KW"/>
</dbReference>
<dbReference type="Proteomes" id="UP000253508">
    <property type="component" value="Unassembled WGS sequence"/>
</dbReference>
<keyword evidence="3" id="KW-0238">DNA-binding</keyword>
<evidence type="ECO:0000259" key="4">
    <source>
        <dbReference type="Pfam" id="PF01420"/>
    </source>
</evidence>
<organism evidence="5 6">
    <name type="scientific">Microbacterium sorbitolivorans</name>
    <dbReference type="NCBI Taxonomy" id="1867410"/>
    <lineage>
        <taxon>Bacteria</taxon>
        <taxon>Bacillati</taxon>
        <taxon>Actinomycetota</taxon>
        <taxon>Actinomycetes</taxon>
        <taxon>Micrococcales</taxon>
        <taxon>Microbacteriaceae</taxon>
        <taxon>Microbacterium</taxon>
    </lineage>
</organism>
<keyword evidence="2" id="KW-0680">Restriction system</keyword>
<gene>
    <name evidence="5" type="ORF">DTO57_02655</name>
</gene>
<dbReference type="GO" id="GO:0003677">
    <property type="term" value="F:DNA binding"/>
    <property type="evidence" value="ECO:0007669"/>
    <property type="project" value="UniProtKB-KW"/>
</dbReference>
<keyword evidence="5" id="KW-0540">Nuclease</keyword>
<dbReference type="SUPFAM" id="SSF116734">
    <property type="entry name" value="DNA methylase specificity domain"/>
    <property type="match status" value="2"/>
</dbReference>
<dbReference type="CDD" id="cd17268">
    <property type="entry name" value="RMtype1_S_Ara36733I_TRD1-CR1_like"/>
    <property type="match status" value="1"/>
</dbReference>
<dbReference type="InterPro" id="IPR044946">
    <property type="entry name" value="Restrct_endonuc_typeI_TRD_sf"/>
</dbReference>
<dbReference type="Gene3D" id="3.90.220.20">
    <property type="entry name" value="DNA methylase specificity domains"/>
    <property type="match status" value="2"/>
</dbReference>
<name>A0A367Y6Q9_9MICO</name>
<comment type="caution">
    <text evidence="5">The sequence shown here is derived from an EMBL/GenBank/DDBJ whole genome shotgun (WGS) entry which is preliminary data.</text>
</comment>
<keyword evidence="5" id="KW-0255">Endonuclease</keyword>
<proteinExistence type="inferred from homology"/>
<dbReference type="Gene3D" id="1.10.287.1120">
    <property type="entry name" value="Bipartite methylase S protein"/>
    <property type="match status" value="1"/>
</dbReference>
<evidence type="ECO:0000313" key="5">
    <source>
        <dbReference type="EMBL" id="RCK61553.1"/>
    </source>
</evidence>
<dbReference type="InterPro" id="IPR000055">
    <property type="entry name" value="Restrct_endonuc_typeI_TRD"/>
</dbReference>
<evidence type="ECO:0000313" key="6">
    <source>
        <dbReference type="Proteomes" id="UP000253508"/>
    </source>
</evidence>
<dbReference type="GO" id="GO:0009307">
    <property type="term" value="P:DNA restriction-modification system"/>
    <property type="evidence" value="ECO:0007669"/>
    <property type="project" value="UniProtKB-KW"/>
</dbReference>
<evidence type="ECO:0000256" key="2">
    <source>
        <dbReference type="ARBA" id="ARBA00022747"/>
    </source>
</evidence>
<dbReference type="EMBL" id="QORO01000001">
    <property type="protein sequence ID" value="RCK61553.1"/>
    <property type="molecule type" value="Genomic_DNA"/>
</dbReference>
<accession>A0A367Y6Q9</accession>
<dbReference type="AlphaFoldDB" id="A0A367Y6Q9"/>
<dbReference type="OrthoDB" id="3197085at2"/>
<evidence type="ECO:0000256" key="1">
    <source>
        <dbReference type="ARBA" id="ARBA00010923"/>
    </source>
</evidence>
<evidence type="ECO:0000256" key="3">
    <source>
        <dbReference type="ARBA" id="ARBA00023125"/>
    </source>
</evidence>
<sequence>MNVAEASTTLGAIISRTGGALQTGPFGSQLHARDYRPIGTPLVMPVNLGDNEIRESGVMRIGASDARRLHRHALRAGDIVFSRRGDVGRRSLVRHAQSGWICGTGCLLARFGGNRADVNPAYVAEYIGSSSAQAWLFDNAVGGTMPNLNTSILSSLPIVLPPKRVQDRVVSALGDARQLIASLERLIAKKEAIKSGMTHQLLAGVTRLPGFTAEWTECDLGELGSFLKGRGVTRDDVRSTGVPCIRYGEIYTEFGDYTTNTRSYVSREISATALPVRAGDILFAGSGETKAEIGTALAYIGEKDAVAGGDIIVLRGAGYNSVFLASLLNSPRVAAQKARRGQGDAVVHISSAALSGLKIQLPDRDEQDAIAAVIQDADREIVALHKRLEKARSIKQGVMQELLTGKTRLEVKEVE</sequence>
<protein>
    <submittedName>
        <fullName evidence="5">Restriction endonuclease subunit S</fullName>
    </submittedName>
</protein>
<keyword evidence="6" id="KW-1185">Reference proteome</keyword>
<dbReference type="InterPro" id="IPR052021">
    <property type="entry name" value="Type-I_RS_S_subunit"/>
</dbReference>
<comment type="similarity">
    <text evidence="1">Belongs to the type-I restriction system S methylase family.</text>
</comment>
<reference evidence="5 6" key="1">
    <citation type="submission" date="2018-07" db="EMBL/GenBank/DDBJ databases">
        <title>Microbacterium endoborsara sp. nov., a novel actinobacterium isolated from Borszczowia aralocaspica.</title>
        <authorList>
            <person name="An D."/>
        </authorList>
    </citation>
    <scope>NUCLEOTIDE SEQUENCE [LARGE SCALE GENOMIC DNA]</scope>
    <source>
        <strain evidence="5 6">C1.15228</strain>
    </source>
</reference>
<feature type="domain" description="Type I restriction modification DNA specificity" evidence="4">
    <location>
        <begin position="214"/>
        <end position="389"/>
    </location>
</feature>